<evidence type="ECO:0000313" key="2">
    <source>
        <dbReference type="EMBL" id="MCM6778976.1"/>
    </source>
</evidence>
<dbReference type="EMBL" id="JAMRXG010000032">
    <property type="protein sequence ID" value="MCM6778976.1"/>
    <property type="molecule type" value="Genomic_DNA"/>
</dbReference>
<dbReference type="RefSeq" id="WP_251918766.1">
    <property type="nucleotide sequence ID" value="NZ_JAMRXG010000032.1"/>
</dbReference>
<comment type="caution">
    <text evidence="2">The sequence shown here is derived from an EMBL/GenBank/DDBJ whole genome shotgun (WGS) entry which is preliminary data.</text>
</comment>
<feature type="signal peptide" evidence="1">
    <location>
        <begin position="1"/>
        <end position="18"/>
    </location>
</feature>
<reference evidence="2" key="1">
    <citation type="submission" date="2022-06" db="EMBL/GenBank/DDBJ databases">
        <title>Novel species in genus nocardia.</title>
        <authorList>
            <person name="Li F."/>
        </authorList>
    </citation>
    <scope>NUCLEOTIDE SEQUENCE</scope>
    <source>
        <strain evidence="2">CDC141</strain>
    </source>
</reference>
<name>A0A9X2J3D0_9NOCA</name>
<feature type="chain" id="PRO_5040812246" evidence="1">
    <location>
        <begin position="19"/>
        <end position="362"/>
    </location>
</feature>
<evidence type="ECO:0000256" key="1">
    <source>
        <dbReference type="SAM" id="SignalP"/>
    </source>
</evidence>
<dbReference type="Proteomes" id="UP001139157">
    <property type="component" value="Unassembled WGS sequence"/>
</dbReference>
<proteinExistence type="predicted"/>
<gene>
    <name evidence="2" type="ORF">NDR86_36415</name>
</gene>
<keyword evidence="1" id="KW-0732">Signal</keyword>
<evidence type="ECO:0000313" key="3">
    <source>
        <dbReference type="Proteomes" id="UP001139157"/>
    </source>
</evidence>
<keyword evidence="3" id="KW-1185">Reference proteome</keyword>
<protein>
    <submittedName>
        <fullName evidence="2">Uncharacterized protein</fullName>
    </submittedName>
</protein>
<accession>A0A9X2J3D0</accession>
<sequence>MRKVIVAAAMLLAGAVVASSCASTQTAQRPVYPKFLSAQAQETIAYLDTLRRLDPCGYLDDAVLQQIGTPDYIGPLGNFDVCQVDFTSPLGHQNWLNVAMLPRLGRSGTSMLGKVDVTPRPPADDSLGGCSVVAALDPRLEFMVNIDGVFKTDMCPVAQGIAQAAVQHWPEGPLRAASHRAHVNSRLATLDPCAVLGKIGQGHHPVLESEYPDGPGRLNKTAPSLGMDAWNCSFVLDNDAPSTAQHIGYRVGIFGTPFGPKDSYVELEPGPDGPHVSHPVLKEIEIGGLRAFENPHPARLHSYPDACSISVLIPPQPNDPVSTNRKDPYQGGEVITIKALNGCNAAHATADEIVRLYNQLPS</sequence>
<dbReference type="PROSITE" id="PS51257">
    <property type="entry name" value="PROKAR_LIPOPROTEIN"/>
    <property type="match status" value="1"/>
</dbReference>
<organism evidence="2 3">
    <name type="scientific">Nocardia pulmonis</name>
    <dbReference type="NCBI Taxonomy" id="2951408"/>
    <lineage>
        <taxon>Bacteria</taxon>
        <taxon>Bacillati</taxon>
        <taxon>Actinomycetota</taxon>
        <taxon>Actinomycetes</taxon>
        <taxon>Mycobacteriales</taxon>
        <taxon>Nocardiaceae</taxon>
        <taxon>Nocardia</taxon>
    </lineage>
</organism>
<dbReference type="AlphaFoldDB" id="A0A9X2J3D0"/>